<dbReference type="RefSeq" id="XP_026532627.1">
    <property type="nucleotide sequence ID" value="XM_026676842.1"/>
</dbReference>
<evidence type="ECO:0000256" key="9">
    <source>
        <dbReference type="ARBA" id="ARBA00031309"/>
    </source>
</evidence>
<dbReference type="InterPro" id="IPR036885">
    <property type="entry name" value="SWIB_MDM2_dom_sf"/>
</dbReference>
<dbReference type="KEGG" id="nss:113418126"/>
<dbReference type="Gene3D" id="2.30.30.380">
    <property type="entry name" value="Zn-finger domain of Sec23/24"/>
    <property type="match status" value="1"/>
</dbReference>
<dbReference type="Gene3D" id="1.10.245.10">
    <property type="entry name" value="SWIB/MDM2 domain"/>
    <property type="match status" value="1"/>
</dbReference>
<dbReference type="InterPro" id="IPR003121">
    <property type="entry name" value="SWIB_MDM2_domain"/>
</dbReference>
<dbReference type="InterPro" id="IPR015458">
    <property type="entry name" value="MDM4"/>
</dbReference>
<dbReference type="GeneID" id="113418126"/>
<evidence type="ECO:0000256" key="6">
    <source>
        <dbReference type="ARBA" id="ARBA00022833"/>
    </source>
</evidence>
<dbReference type="PROSITE" id="PS01358">
    <property type="entry name" value="ZF_RANBP2_1"/>
    <property type="match status" value="1"/>
</dbReference>
<keyword evidence="7" id="KW-0539">Nucleus</keyword>
<reference evidence="16" key="1">
    <citation type="submission" date="2025-08" db="UniProtKB">
        <authorList>
            <consortium name="RefSeq"/>
        </authorList>
    </citation>
    <scope>IDENTIFICATION</scope>
</reference>
<dbReference type="Gene3D" id="3.30.40.10">
    <property type="entry name" value="Zinc/RING finger domain, C3HC4 (zinc finger)"/>
    <property type="match status" value="1"/>
</dbReference>
<keyword evidence="5 11" id="KW-0863">Zinc-finger</keyword>
<dbReference type="GO" id="GO:0005634">
    <property type="term" value="C:nucleus"/>
    <property type="evidence" value="ECO:0007669"/>
    <property type="project" value="UniProtKB-SubCell"/>
</dbReference>
<evidence type="ECO:0000256" key="10">
    <source>
        <dbReference type="ARBA" id="ARBA00032090"/>
    </source>
</evidence>
<dbReference type="InterPro" id="IPR016495">
    <property type="entry name" value="p53_neg-reg_MDM_2/4"/>
</dbReference>
<dbReference type="GO" id="GO:0043066">
    <property type="term" value="P:negative regulation of apoptotic process"/>
    <property type="evidence" value="ECO:0007669"/>
    <property type="project" value="InterPro"/>
</dbReference>
<dbReference type="CDD" id="cd17673">
    <property type="entry name" value="MDM4"/>
    <property type="match status" value="1"/>
</dbReference>
<keyword evidence="4" id="KW-0479">Metal-binding</keyword>
<dbReference type="GO" id="GO:0010468">
    <property type="term" value="P:regulation of gene expression"/>
    <property type="evidence" value="ECO:0007669"/>
    <property type="project" value="TreeGrafter"/>
</dbReference>
<feature type="region of interest" description="Disordered" evidence="12">
    <location>
        <begin position="160"/>
        <end position="192"/>
    </location>
</feature>
<dbReference type="Pfam" id="PF02201">
    <property type="entry name" value="SWIB"/>
    <property type="match status" value="1"/>
</dbReference>
<dbReference type="GO" id="GO:0051726">
    <property type="term" value="P:regulation of cell cycle"/>
    <property type="evidence" value="ECO:0007669"/>
    <property type="project" value="InterPro"/>
</dbReference>
<dbReference type="GO" id="GO:0002039">
    <property type="term" value="F:p53 binding"/>
    <property type="evidence" value="ECO:0007669"/>
    <property type="project" value="TreeGrafter"/>
</dbReference>
<dbReference type="PANTHER" id="PTHR46858:SF12">
    <property type="entry name" value="PROTEIN MDM4"/>
    <property type="match status" value="1"/>
</dbReference>
<dbReference type="PIRSF" id="PIRSF006748">
    <property type="entry name" value="p53_MDM_2/4"/>
    <property type="match status" value="1"/>
</dbReference>
<evidence type="ECO:0000256" key="4">
    <source>
        <dbReference type="ARBA" id="ARBA00022723"/>
    </source>
</evidence>
<proteinExistence type="inferred from homology"/>
<feature type="domain" description="DM2" evidence="14">
    <location>
        <begin position="60"/>
        <end position="146"/>
    </location>
</feature>
<dbReference type="SUPFAM" id="SSF47592">
    <property type="entry name" value="SWIB/MDM2 domain"/>
    <property type="match status" value="1"/>
</dbReference>
<dbReference type="PANTHER" id="PTHR46858">
    <property type="entry name" value="OS05G0521000 PROTEIN"/>
    <property type="match status" value="1"/>
</dbReference>
<dbReference type="Pfam" id="PF13920">
    <property type="entry name" value="zf-C3HC4_3"/>
    <property type="match status" value="1"/>
</dbReference>
<dbReference type="GO" id="GO:0061630">
    <property type="term" value="F:ubiquitin protein ligase activity"/>
    <property type="evidence" value="ECO:0007669"/>
    <property type="project" value="TreeGrafter"/>
</dbReference>
<feature type="domain" description="RanBP2-type" evidence="13">
    <location>
        <begin position="332"/>
        <end position="361"/>
    </location>
</feature>
<organism evidence="15 16">
    <name type="scientific">Notechis scutatus</name>
    <name type="common">mainland tiger snake</name>
    <dbReference type="NCBI Taxonomy" id="8663"/>
    <lineage>
        <taxon>Eukaryota</taxon>
        <taxon>Metazoa</taxon>
        <taxon>Chordata</taxon>
        <taxon>Craniata</taxon>
        <taxon>Vertebrata</taxon>
        <taxon>Euteleostomi</taxon>
        <taxon>Lepidosauria</taxon>
        <taxon>Squamata</taxon>
        <taxon>Bifurcata</taxon>
        <taxon>Unidentata</taxon>
        <taxon>Episquamata</taxon>
        <taxon>Toxicofera</taxon>
        <taxon>Serpentes</taxon>
        <taxon>Colubroidea</taxon>
        <taxon>Elapidae</taxon>
        <taxon>Hydrophiinae</taxon>
        <taxon>Notechis</taxon>
    </lineage>
</organism>
<protein>
    <recommendedName>
        <fullName evidence="3">Protein Mdm4</fullName>
    </recommendedName>
    <alternativeName>
        <fullName evidence="10">Double minute 4 protein</fullName>
    </alternativeName>
    <alternativeName>
        <fullName evidence="9">Mdm2-like p53-binding protein</fullName>
    </alternativeName>
    <alternativeName>
        <fullName evidence="8">p53-binding protein Mdm4</fullName>
    </alternativeName>
</protein>
<evidence type="ECO:0000313" key="16">
    <source>
        <dbReference type="RefSeq" id="XP_026532627.1"/>
    </source>
</evidence>
<dbReference type="GO" id="GO:0008270">
    <property type="term" value="F:zinc ion binding"/>
    <property type="evidence" value="ECO:0007669"/>
    <property type="project" value="UniProtKB-KW"/>
</dbReference>
<keyword evidence="6" id="KW-0862">Zinc</keyword>
<comment type="subcellular location">
    <subcellularLocation>
        <location evidence="1">Nucleus</location>
    </subcellularLocation>
</comment>
<dbReference type="PIRSF" id="PIRSF500699">
    <property type="entry name" value="MDM4"/>
    <property type="match status" value="1"/>
</dbReference>
<evidence type="ECO:0000256" key="3">
    <source>
        <dbReference type="ARBA" id="ARBA00016815"/>
    </source>
</evidence>
<name>A0A6J1UNU3_9SAUR</name>
<dbReference type="PROSITE" id="PS50199">
    <property type="entry name" value="ZF_RANBP2_2"/>
    <property type="match status" value="1"/>
</dbReference>
<dbReference type="Proteomes" id="UP000504612">
    <property type="component" value="Unplaced"/>
</dbReference>
<dbReference type="InterPro" id="IPR013083">
    <property type="entry name" value="Znf_RING/FYVE/PHD"/>
</dbReference>
<evidence type="ECO:0000256" key="7">
    <source>
        <dbReference type="ARBA" id="ARBA00023242"/>
    </source>
</evidence>
<sequence>MRAFARFSLCTKMQFDLLQTYFDVRSSHHASNTDSYYTTKMTSTSTQFQPSENACRSSLEPVKQVRPKLQLLKVLHAAGAKGETFTLKECMIYLGEYIAQKQLYDKEQQHLVHCGKDQLGKLLGCQSFSVKEPSLVYDMLRRNVTLATTTDAAQTLAFAKDQSEDNPSQDRLKHNNTESSFSTEQEDHENDLSSLKHTCKEKKDGVLIDNLSKEQTTLDLLVEEWDVAGLPWWFLGNLRNNYKSRSNDSTDIHTNKDVDTAIVSDTTDDLWFLNETTSDNFSVTVPSKIVDCEQVNEERKEDNKVMSETASCDDLEDSQFLSDDTDTDIPSEQDSWQCVKCKKFNSPIKRYCFRCWALRKDWFSDCPKLIPSLSTSNIAIIHGKEDLKGIDVPDCRRTVSAPIVRPKDLCSSVVKPNLSSKSSMDSLDLALGCKDKEPSLRLLKCTEKEVQPLENSKELMKPCLVCLKRPRNGNIIHGRTAHLVACFTCAKRLKKERSVCPVCKKQIQMVVKTFIT</sequence>
<dbReference type="AlphaFoldDB" id="A0A6J1UNU3"/>
<evidence type="ECO:0000259" key="14">
    <source>
        <dbReference type="PROSITE" id="PS51925"/>
    </source>
</evidence>
<dbReference type="PROSITE" id="PS51925">
    <property type="entry name" value="SWIB_MDM2"/>
    <property type="match status" value="1"/>
</dbReference>
<accession>A0A6J1UNU3</accession>
<gene>
    <name evidence="16" type="primary">MDM4</name>
</gene>
<evidence type="ECO:0000256" key="2">
    <source>
        <dbReference type="ARBA" id="ARBA00005803"/>
    </source>
</evidence>
<dbReference type="InterPro" id="IPR036443">
    <property type="entry name" value="Znf_RanBP2_sf"/>
</dbReference>
<dbReference type="CTD" id="4194"/>
<evidence type="ECO:0000256" key="1">
    <source>
        <dbReference type="ARBA" id="ARBA00004123"/>
    </source>
</evidence>
<comment type="similarity">
    <text evidence="2">Belongs to the MDM2/MDM4 family.</text>
</comment>
<dbReference type="GO" id="GO:0016567">
    <property type="term" value="P:protein ubiquitination"/>
    <property type="evidence" value="ECO:0007669"/>
    <property type="project" value="TreeGrafter"/>
</dbReference>
<evidence type="ECO:0000256" key="8">
    <source>
        <dbReference type="ARBA" id="ARBA00030149"/>
    </source>
</evidence>
<evidence type="ECO:0000259" key="13">
    <source>
        <dbReference type="PROSITE" id="PS50199"/>
    </source>
</evidence>
<evidence type="ECO:0000256" key="5">
    <source>
        <dbReference type="ARBA" id="ARBA00022771"/>
    </source>
</evidence>
<dbReference type="SUPFAM" id="SSF90209">
    <property type="entry name" value="Ran binding protein zinc finger-like"/>
    <property type="match status" value="1"/>
</dbReference>
<dbReference type="InterPro" id="IPR001876">
    <property type="entry name" value="Znf_RanBP2"/>
</dbReference>
<dbReference type="Pfam" id="PF00641">
    <property type="entry name" value="Zn_ribbon_RanBP"/>
    <property type="match status" value="1"/>
</dbReference>
<keyword evidence="15" id="KW-1185">Reference proteome</keyword>
<evidence type="ECO:0000256" key="12">
    <source>
        <dbReference type="SAM" id="MobiDB-lite"/>
    </source>
</evidence>
<evidence type="ECO:0000313" key="15">
    <source>
        <dbReference type="Proteomes" id="UP000504612"/>
    </source>
</evidence>
<dbReference type="CDD" id="cd16784">
    <property type="entry name" value="mRING-HC-C2H2C4_MDM4"/>
    <property type="match status" value="1"/>
</dbReference>
<evidence type="ECO:0000256" key="11">
    <source>
        <dbReference type="PROSITE-ProRule" id="PRU00322"/>
    </source>
</evidence>